<name>A0A4Q2RD42_9HYPH</name>
<keyword evidence="3" id="KW-1185">Reference proteome</keyword>
<keyword evidence="1" id="KW-1133">Transmembrane helix</keyword>
<proteinExistence type="predicted"/>
<gene>
    <name evidence="2" type="ORF">D3272_08505</name>
</gene>
<accession>A0A4Q2RD42</accession>
<evidence type="ECO:0000256" key="1">
    <source>
        <dbReference type="SAM" id="Phobius"/>
    </source>
</evidence>
<dbReference type="RefSeq" id="WP_129218739.1">
    <property type="nucleotide sequence ID" value="NZ_QYBC01000006.1"/>
</dbReference>
<organism evidence="2 3">
    <name type="scientific">Lichenibacterium ramalinae</name>
    <dbReference type="NCBI Taxonomy" id="2316527"/>
    <lineage>
        <taxon>Bacteria</taxon>
        <taxon>Pseudomonadati</taxon>
        <taxon>Pseudomonadota</taxon>
        <taxon>Alphaproteobacteria</taxon>
        <taxon>Hyphomicrobiales</taxon>
        <taxon>Lichenihabitantaceae</taxon>
        <taxon>Lichenibacterium</taxon>
    </lineage>
</organism>
<protein>
    <submittedName>
        <fullName evidence="2">DUF4112 domain-containing protein</fullName>
    </submittedName>
</protein>
<dbReference type="Proteomes" id="UP000289411">
    <property type="component" value="Unassembled WGS sequence"/>
</dbReference>
<evidence type="ECO:0000313" key="3">
    <source>
        <dbReference type="Proteomes" id="UP000289411"/>
    </source>
</evidence>
<dbReference type="Pfam" id="PF13430">
    <property type="entry name" value="DUF4112"/>
    <property type="match status" value="1"/>
</dbReference>
<dbReference type="EMBL" id="QYBC01000006">
    <property type="protein sequence ID" value="RYB05635.1"/>
    <property type="molecule type" value="Genomic_DNA"/>
</dbReference>
<feature type="transmembrane region" description="Helical" evidence="1">
    <location>
        <begin position="43"/>
        <end position="68"/>
    </location>
</feature>
<dbReference type="PANTHER" id="PTHR35519">
    <property type="entry name" value="MEMBRANE PROTEINS"/>
    <property type="match status" value="1"/>
</dbReference>
<dbReference type="PANTHER" id="PTHR35519:SF2">
    <property type="entry name" value="PH DOMAIN PROTEIN"/>
    <property type="match status" value="1"/>
</dbReference>
<reference evidence="2 3" key="1">
    <citation type="submission" date="2018-09" db="EMBL/GenBank/DDBJ databases">
        <authorList>
            <person name="Grouzdev D.S."/>
            <person name="Krutkina M.S."/>
        </authorList>
    </citation>
    <scope>NUCLEOTIDE SEQUENCE [LARGE SCALE GENOMIC DNA]</scope>
    <source>
        <strain evidence="2 3">RmlP001</strain>
    </source>
</reference>
<reference evidence="2 3" key="2">
    <citation type="submission" date="2019-02" db="EMBL/GenBank/DDBJ databases">
        <title>'Lichenibacterium ramalinii' gen. nov. sp. nov., 'Lichenibacterium minor' gen. nov. sp. nov.</title>
        <authorList>
            <person name="Pankratov T."/>
        </authorList>
    </citation>
    <scope>NUCLEOTIDE SEQUENCE [LARGE SCALE GENOMIC DNA]</scope>
    <source>
        <strain evidence="2 3">RmlP001</strain>
    </source>
</reference>
<keyword evidence="1" id="KW-0472">Membrane</keyword>
<keyword evidence="1" id="KW-0812">Transmembrane</keyword>
<dbReference type="AlphaFoldDB" id="A0A4Q2RD42"/>
<comment type="caution">
    <text evidence="2">The sequence shown here is derived from an EMBL/GenBank/DDBJ whole genome shotgun (WGS) entry which is preliminary data.</text>
</comment>
<dbReference type="InterPro" id="IPR025187">
    <property type="entry name" value="DUF4112"/>
</dbReference>
<dbReference type="OrthoDB" id="513552at2"/>
<evidence type="ECO:0000313" key="2">
    <source>
        <dbReference type="EMBL" id="RYB05635.1"/>
    </source>
</evidence>
<sequence>MTWTTIEHDALDAASAAARLKRLRTIAWAVDGLFRLPGTKFRFGLNSVIGLTPAAGDVMLAGISLYIVNEARKIGLPKEKIARMLANIGVEAAAGAVPLLGNLFDMGFKANLRNIAIIEEHLGAAPTARRWS</sequence>